<proteinExistence type="predicted"/>
<dbReference type="GO" id="GO:0016787">
    <property type="term" value="F:hydrolase activity"/>
    <property type="evidence" value="ECO:0007669"/>
    <property type="project" value="InterPro"/>
</dbReference>
<keyword evidence="1" id="KW-0732">Signal</keyword>
<dbReference type="Gene3D" id="2.60.120.560">
    <property type="entry name" value="Exo-inulinase, domain 1"/>
    <property type="match status" value="1"/>
</dbReference>
<reference evidence="3 4" key="1">
    <citation type="submission" date="2018-02" db="EMBL/GenBank/DDBJ databases">
        <title>Comparative genomes isolates from brazilian mangrove.</title>
        <authorList>
            <person name="Araujo J.E."/>
            <person name="Taketani R.G."/>
            <person name="Silva M.C.P."/>
            <person name="Loureco M.V."/>
            <person name="Andreote F.D."/>
        </authorList>
    </citation>
    <scope>NUCLEOTIDE SEQUENCE [LARGE SCALE GENOMIC DNA]</scope>
    <source>
        <strain evidence="3 4">NAP PRIS-MGV</strain>
    </source>
</reference>
<gene>
    <name evidence="3" type="ORF">C5Y98_17460</name>
</gene>
<evidence type="ECO:0000256" key="1">
    <source>
        <dbReference type="SAM" id="SignalP"/>
    </source>
</evidence>
<evidence type="ECO:0000313" key="3">
    <source>
        <dbReference type="EMBL" id="PQO34000.1"/>
    </source>
</evidence>
<organism evidence="3 4">
    <name type="scientific">Blastopirellula marina</name>
    <dbReference type="NCBI Taxonomy" id="124"/>
    <lineage>
        <taxon>Bacteria</taxon>
        <taxon>Pseudomonadati</taxon>
        <taxon>Planctomycetota</taxon>
        <taxon>Planctomycetia</taxon>
        <taxon>Pirellulales</taxon>
        <taxon>Pirellulaceae</taxon>
        <taxon>Blastopirellula</taxon>
    </lineage>
</organism>
<feature type="domain" description="3-keto-alpha-glucoside-1,2-lyase/3-keto-2-hydroxy-glucal hydratase" evidence="2">
    <location>
        <begin position="31"/>
        <end position="223"/>
    </location>
</feature>
<dbReference type="AlphaFoldDB" id="A0A2S8FPR2"/>
<dbReference type="InterPro" id="IPR013320">
    <property type="entry name" value="ConA-like_dom_sf"/>
</dbReference>
<comment type="caution">
    <text evidence="3">The sequence shown here is derived from an EMBL/GenBank/DDBJ whole genome shotgun (WGS) entry which is preliminary data.</text>
</comment>
<evidence type="ECO:0000313" key="4">
    <source>
        <dbReference type="Proteomes" id="UP000239388"/>
    </source>
</evidence>
<dbReference type="RefSeq" id="WP_105355906.1">
    <property type="nucleotide sequence ID" value="NZ_PUIB01000017.1"/>
</dbReference>
<feature type="chain" id="PRO_5015534753" evidence="1">
    <location>
        <begin position="24"/>
        <end position="226"/>
    </location>
</feature>
<dbReference type="SUPFAM" id="SSF49899">
    <property type="entry name" value="Concanavalin A-like lectins/glucanases"/>
    <property type="match status" value="1"/>
</dbReference>
<dbReference type="Pfam" id="PF06439">
    <property type="entry name" value="3keto-disac_hyd"/>
    <property type="match status" value="1"/>
</dbReference>
<feature type="signal peptide" evidence="1">
    <location>
        <begin position="1"/>
        <end position="23"/>
    </location>
</feature>
<dbReference type="Proteomes" id="UP000239388">
    <property type="component" value="Unassembled WGS sequence"/>
</dbReference>
<evidence type="ECO:0000259" key="2">
    <source>
        <dbReference type="Pfam" id="PF06439"/>
    </source>
</evidence>
<dbReference type="OrthoDB" id="242352at2"/>
<dbReference type="EMBL" id="PUIB01000017">
    <property type="protein sequence ID" value="PQO34000.1"/>
    <property type="molecule type" value="Genomic_DNA"/>
</dbReference>
<dbReference type="InterPro" id="IPR010496">
    <property type="entry name" value="AL/BT2_dom"/>
</dbReference>
<name>A0A2S8FPR2_9BACT</name>
<accession>A0A2S8FPR2</accession>
<protein>
    <submittedName>
        <fullName evidence="3">DUF1080 domain-containing protein</fullName>
    </submittedName>
</protein>
<sequence>MNTSNFRNNAVLLLLVLSAPLQAVQHASAQEWRELFNGMDLSGWKANTDPAAFAVVDGAIRARATHLQHRSHLFYVGSESEPELFKNFELEVIARGEPGSNSGVFFHTDMETRDKVLHLKNGYEVQLNSSPKEKRKTGSLYAVVDLAESVVDDTKWFTVRVRVDGKRIQVWVDDRQTVDYTEPPEVNRPPERSGRLLREQGGAISLQAHDEGSTFHFNSVRIRRLP</sequence>